<dbReference type="KEGG" id="gka:GK0491"/>
<name>Q5L2Q4_GEOKA</name>
<protein>
    <recommendedName>
        <fullName evidence="3">DUF3467 domain-containing protein</fullName>
    </recommendedName>
</protein>
<dbReference type="Pfam" id="PF11950">
    <property type="entry name" value="DUF3467"/>
    <property type="match status" value="1"/>
</dbReference>
<gene>
    <name evidence="1" type="ordered locus">GK0491</name>
</gene>
<dbReference type="RefSeq" id="WP_011229995.1">
    <property type="nucleotide sequence ID" value="NC_006510.1"/>
</dbReference>
<evidence type="ECO:0008006" key="3">
    <source>
        <dbReference type="Google" id="ProtNLM"/>
    </source>
</evidence>
<dbReference type="EMBL" id="BA000043">
    <property type="protein sequence ID" value="BAD74776.1"/>
    <property type="molecule type" value="Genomic_DNA"/>
</dbReference>
<evidence type="ECO:0000313" key="2">
    <source>
        <dbReference type="Proteomes" id="UP000001172"/>
    </source>
</evidence>
<organism evidence="1 2">
    <name type="scientific">Geobacillus kaustophilus (strain HTA426)</name>
    <dbReference type="NCBI Taxonomy" id="235909"/>
    <lineage>
        <taxon>Bacteria</taxon>
        <taxon>Bacillati</taxon>
        <taxon>Bacillota</taxon>
        <taxon>Bacilli</taxon>
        <taxon>Bacillales</taxon>
        <taxon>Anoxybacillaceae</taxon>
        <taxon>Geobacillus</taxon>
        <taxon>Geobacillus thermoleovorans group</taxon>
    </lineage>
</organism>
<dbReference type="STRING" id="235909.GK0491"/>
<dbReference type="AlphaFoldDB" id="Q5L2Q4"/>
<sequence length="101" mass="11655">MEKGNDLRIALEMDNFRSNFSDLVQVETSPEHVYINFLERLPLSGENEPNAKVISRIVVSWPHFIRIVKLFNNVLMSNKNLAQDTFMSLMKEVEGSNDVRS</sequence>
<dbReference type="HOGENOM" id="CLU_2287487_0_0_9"/>
<dbReference type="Proteomes" id="UP000001172">
    <property type="component" value="Chromosome"/>
</dbReference>
<proteinExistence type="predicted"/>
<dbReference type="InterPro" id="IPR021857">
    <property type="entry name" value="DUF3467"/>
</dbReference>
<reference evidence="1 2" key="1">
    <citation type="journal article" date="2004" name="Nucleic Acids Res.">
        <title>Thermoadaptation trait revealed by the genome sequence of thermophilic Geobacillus kaustophilus.</title>
        <authorList>
            <person name="Takami H."/>
            <person name="Takaki Y."/>
            <person name="Chee G.J."/>
            <person name="Nishi S."/>
            <person name="Shimamura S."/>
            <person name="Suzuki H."/>
            <person name="Matsui S."/>
            <person name="Uchiyama I."/>
        </authorList>
    </citation>
    <scope>NUCLEOTIDE SEQUENCE [LARGE SCALE GENOMIC DNA]</scope>
    <source>
        <strain evidence="1 2">HTA426</strain>
    </source>
</reference>
<accession>Q5L2Q4</accession>
<evidence type="ECO:0000313" key="1">
    <source>
        <dbReference type="EMBL" id="BAD74776.1"/>
    </source>
</evidence>
<keyword evidence="2" id="KW-1185">Reference proteome</keyword>